<dbReference type="EMBL" id="QLQD01000039">
    <property type="protein sequence ID" value="RLU57535.1"/>
    <property type="molecule type" value="Genomic_DNA"/>
</dbReference>
<evidence type="ECO:0000256" key="9">
    <source>
        <dbReference type="ARBA" id="ARBA00023136"/>
    </source>
</evidence>
<dbReference type="RefSeq" id="WP_003099120.1">
    <property type="nucleotide sequence ID" value="NZ_CP010783.1"/>
</dbReference>
<dbReference type="GO" id="GO:0050897">
    <property type="term" value="F:cobalt ion binding"/>
    <property type="evidence" value="ECO:0007669"/>
    <property type="project" value="TreeGrafter"/>
</dbReference>
<dbReference type="STRING" id="1346.BMF34_03565"/>
<dbReference type="Gene3D" id="1.20.58.340">
    <property type="entry name" value="Magnesium transport protein CorA, transmembrane region"/>
    <property type="match status" value="2"/>
</dbReference>
<reference evidence="13 15" key="1">
    <citation type="journal article" date="2014" name="Genome Announc.">
        <title>Complete Genome Sequence of a Virulent Strain, Streptococcus iniae ISET0901, Isolated from Diseased Tilapia.</title>
        <authorList>
            <person name="Pridgeon J.W."/>
            <person name="Zhang D."/>
            <person name="Zhang L."/>
        </authorList>
    </citation>
    <scope>NUCLEOTIDE SEQUENCE [LARGE SCALE GENOMIC DNA]</scope>
    <source>
        <strain evidence="13 15">ISET0901</strain>
    </source>
</reference>
<keyword evidence="6" id="KW-0460">Magnesium</keyword>
<evidence type="ECO:0000313" key="16">
    <source>
        <dbReference type="Proteomes" id="UP000269148"/>
    </source>
</evidence>
<evidence type="ECO:0000313" key="13">
    <source>
        <dbReference type="EMBL" id="AHY15529.1"/>
    </source>
</evidence>
<dbReference type="InterPro" id="IPR002523">
    <property type="entry name" value="MgTranspt_CorA/ZnTranspt_ZntB"/>
</dbReference>
<evidence type="ECO:0000313" key="15">
    <source>
        <dbReference type="Proteomes" id="UP000025245"/>
    </source>
</evidence>
<evidence type="ECO:0000256" key="1">
    <source>
        <dbReference type="ARBA" id="ARBA00004651"/>
    </source>
</evidence>
<evidence type="ECO:0000256" key="3">
    <source>
        <dbReference type="ARBA" id="ARBA00022448"/>
    </source>
</evidence>
<dbReference type="CDD" id="cd12826">
    <property type="entry name" value="EcCorA_ZntB-like_u1"/>
    <property type="match status" value="1"/>
</dbReference>
<accession>A0A3L8GK92</accession>
<dbReference type="SMR" id="A0A3L8GK92"/>
<feature type="transmembrane region" description="Helical" evidence="12">
    <location>
        <begin position="244"/>
        <end position="267"/>
    </location>
</feature>
<organism evidence="14 16">
    <name type="scientific">Streptococcus iniae</name>
    <name type="common">Streptococcus shiloi</name>
    <dbReference type="NCBI Taxonomy" id="1346"/>
    <lineage>
        <taxon>Bacteria</taxon>
        <taxon>Bacillati</taxon>
        <taxon>Bacillota</taxon>
        <taxon>Bacilli</taxon>
        <taxon>Lactobacillales</taxon>
        <taxon>Streptococcaceae</taxon>
        <taxon>Streptococcus</taxon>
    </lineage>
</organism>
<dbReference type="GO" id="GO:0015095">
    <property type="term" value="F:magnesium ion transmembrane transporter activity"/>
    <property type="evidence" value="ECO:0007669"/>
    <property type="project" value="TreeGrafter"/>
</dbReference>
<comment type="function">
    <text evidence="11">Mediates influx of magnesium ions. Alternates between open and closed states. Activated by low cytoplasmic Mg(2+) levels. Inactive when cytoplasmic Mg(2+) levels are high.</text>
</comment>
<comment type="catalytic activity">
    <reaction evidence="10">
        <text>Mg(2+)(in) = Mg(2+)(out)</text>
        <dbReference type="Rhea" id="RHEA:29827"/>
        <dbReference type="ChEBI" id="CHEBI:18420"/>
    </reaction>
</comment>
<evidence type="ECO:0000256" key="2">
    <source>
        <dbReference type="ARBA" id="ARBA00009765"/>
    </source>
</evidence>
<dbReference type="KEGG" id="siz:SI82_03675"/>
<evidence type="ECO:0000256" key="7">
    <source>
        <dbReference type="ARBA" id="ARBA00022989"/>
    </source>
</evidence>
<name>A0A3L8GK92_STRIN</name>
<dbReference type="FunFam" id="1.20.58.340:FF:000004">
    <property type="entry name" value="Magnesium transport protein CorA"/>
    <property type="match status" value="1"/>
</dbReference>
<keyword evidence="5 12" id="KW-0812">Transmembrane</keyword>
<keyword evidence="7 12" id="KW-1133">Transmembrane helix</keyword>
<evidence type="ECO:0000256" key="10">
    <source>
        <dbReference type="ARBA" id="ARBA00034269"/>
    </source>
</evidence>
<dbReference type="Proteomes" id="UP000025245">
    <property type="component" value="Chromosome"/>
</dbReference>
<dbReference type="GeneID" id="35764863"/>
<dbReference type="InterPro" id="IPR045863">
    <property type="entry name" value="CorA_TM1_TM2"/>
</dbReference>
<keyword evidence="9 12" id="KW-0472">Membrane</keyword>
<evidence type="ECO:0000256" key="8">
    <source>
        <dbReference type="ARBA" id="ARBA00023065"/>
    </source>
</evidence>
<dbReference type="OrthoDB" id="9803416at2"/>
<evidence type="ECO:0000256" key="4">
    <source>
        <dbReference type="ARBA" id="ARBA00022475"/>
    </source>
</evidence>
<dbReference type="PANTHER" id="PTHR46494:SF1">
    <property type="entry name" value="CORA FAMILY METAL ION TRANSPORTER (EUROFUNG)"/>
    <property type="match status" value="1"/>
</dbReference>
<dbReference type="AlphaFoldDB" id="A0A3L8GK92"/>
<dbReference type="GO" id="GO:0005886">
    <property type="term" value="C:plasma membrane"/>
    <property type="evidence" value="ECO:0007669"/>
    <property type="project" value="UniProtKB-SubCell"/>
</dbReference>
<dbReference type="GO" id="GO:0015087">
    <property type="term" value="F:cobalt ion transmembrane transporter activity"/>
    <property type="evidence" value="ECO:0007669"/>
    <property type="project" value="TreeGrafter"/>
</dbReference>
<evidence type="ECO:0000256" key="5">
    <source>
        <dbReference type="ARBA" id="ARBA00022692"/>
    </source>
</evidence>
<sequence length="305" mass="35608">MYYQLSEKLTPTTFDHCLKNKEPFVAVLNPEEWLALQHDFGMGIDIDFNVHHASSTKAEVNLDSLTGTFKIPKKDDLLGEASDFSFVLDQRGIIFIDQHNDAGHIVKAIQKTKKWKHPSLERFLYDFLEYLIKGDLELLESYDKVLDQLEEDILNGKAFQSDPSLNQLRRKLTKLNLHYGQLIDLSQEFYENDNNFFQEDQLRFFHLFSQRVSRLESTVLTLRETIIQIRELSKSQLEMKQNKIMATLTIVTTSCMPLTILVGWYGMNFKYMPELNSVWGYPFVIGFAITLFISSILFVKLKKWL</sequence>
<comment type="similarity">
    <text evidence="2">Belongs to the CorA metal ion transporter (MIT) (TC 1.A.35) family.</text>
</comment>
<dbReference type="SUPFAM" id="SSF144083">
    <property type="entry name" value="Magnesium transport protein CorA, transmembrane region"/>
    <property type="match status" value="1"/>
</dbReference>
<feature type="transmembrane region" description="Helical" evidence="12">
    <location>
        <begin position="279"/>
        <end position="299"/>
    </location>
</feature>
<dbReference type="Proteomes" id="UP000269148">
    <property type="component" value="Unassembled WGS sequence"/>
</dbReference>
<proteinExistence type="inferred from homology"/>
<dbReference type="KEGG" id="siq:DQ08_03440"/>
<keyword evidence="3" id="KW-0813">Transport</keyword>
<dbReference type="EMBL" id="CP007586">
    <property type="protein sequence ID" value="AHY15529.1"/>
    <property type="molecule type" value="Genomic_DNA"/>
</dbReference>
<evidence type="ECO:0000313" key="14">
    <source>
        <dbReference type="EMBL" id="RLU57535.1"/>
    </source>
</evidence>
<evidence type="ECO:0000256" key="11">
    <source>
        <dbReference type="ARBA" id="ARBA00045497"/>
    </source>
</evidence>
<comment type="subcellular location">
    <subcellularLocation>
        <location evidence="1">Cell membrane</location>
        <topology evidence="1">Multi-pass membrane protein</topology>
    </subcellularLocation>
</comment>
<dbReference type="SUPFAM" id="SSF143865">
    <property type="entry name" value="CorA soluble domain-like"/>
    <property type="match status" value="1"/>
</dbReference>
<dbReference type="GO" id="GO:0000287">
    <property type="term" value="F:magnesium ion binding"/>
    <property type="evidence" value="ECO:0007669"/>
    <property type="project" value="TreeGrafter"/>
</dbReference>
<dbReference type="PANTHER" id="PTHR46494">
    <property type="entry name" value="CORA FAMILY METAL ION TRANSPORTER (EUROFUNG)"/>
    <property type="match status" value="1"/>
</dbReference>
<keyword evidence="8" id="KW-0406">Ion transport</keyword>
<dbReference type="KEGG" id="sio:DW64_03435"/>
<evidence type="ECO:0000256" key="6">
    <source>
        <dbReference type="ARBA" id="ARBA00022842"/>
    </source>
</evidence>
<keyword evidence="4" id="KW-1003">Cell membrane</keyword>
<dbReference type="Pfam" id="PF01544">
    <property type="entry name" value="CorA"/>
    <property type="match status" value="1"/>
</dbReference>
<reference evidence="14 16" key="2">
    <citation type="submission" date="2018-06" db="EMBL/GenBank/DDBJ databases">
        <title>Mutators as drivers of adaptation in pathogenic bacteria and a risk factor for host jumps and vaccine escape.</title>
        <authorList>
            <person name="Barnes A.C."/>
            <person name="Silayeva O."/>
        </authorList>
    </citation>
    <scope>NUCLEOTIDE SEQUENCE [LARGE SCALE GENOMIC DNA]</scope>
    <source>
        <strain evidence="14 16">QMA0445</strain>
    </source>
</reference>
<gene>
    <name evidence="14" type="ORF">DIY07_03870</name>
    <name evidence="13" type="ORF">DQ08_03440</name>
</gene>
<keyword evidence="15" id="KW-1185">Reference proteome</keyword>
<evidence type="ECO:0000256" key="12">
    <source>
        <dbReference type="SAM" id="Phobius"/>
    </source>
</evidence>
<protein>
    <submittedName>
        <fullName evidence="14">Magnesium transporter CorA</fullName>
    </submittedName>
</protein>
<dbReference type="InterPro" id="IPR045861">
    <property type="entry name" value="CorA_cytoplasmic_dom"/>
</dbReference>